<feature type="region of interest" description="Disordered" evidence="3">
    <location>
        <begin position="279"/>
        <end position="305"/>
    </location>
</feature>
<dbReference type="Gene3D" id="3.20.20.70">
    <property type="entry name" value="Aldolase class I"/>
    <property type="match status" value="1"/>
</dbReference>
<protein>
    <submittedName>
        <fullName evidence="4">Alpha-galactosidase</fullName>
    </submittedName>
</protein>
<dbReference type="InterPro" id="IPR002252">
    <property type="entry name" value="Glyco_hydro_36"/>
</dbReference>
<feature type="compositionally biased region" description="Polar residues" evidence="3">
    <location>
        <begin position="279"/>
        <end position="294"/>
    </location>
</feature>
<feature type="region of interest" description="Disordered" evidence="3">
    <location>
        <begin position="21"/>
        <end position="41"/>
    </location>
</feature>
<keyword evidence="1" id="KW-0378">Hydrolase</keyword>
<dbReference type="OrthoDB" id="5795902at2759"/>
<dbReference type="AlphaFoldDB" id="A0A9N8HFM3"/>
<evidence type="ECO:0000256" key="1">
    <source>
        <dbReference type="ARBA" id="ARBA00022801"/>
    </source>
</evidence>
<reference evidence="4" key="1">
    <citation type="submission" date="2020-06" db="EMBL/GenBank/DDBJ databases">
        <authorList>
            <consortium name="Plant Systems Biology data submission"/>
        </authorList>
    </citation>
    <scope>NUCLEOTIDE SEQUENCE</scope>
    <source>
        <strain evidence="4">D6</strain>
    </source>
</reference>
<sequence>MATTRKAADTDDLWTFSLFAPPSALSSQDDDDTTSTTTTTTSRRLYQLQRSLTEGGRKVTTRVTTFPTDATTAATTRVVVDPNSNTSTATTTQEEIEIVATGTTTTNKNEGGISDERTSLLVNDETNNQSKDTTTSTASSTFNPTGWTFSSPFWTLQSNILLRLTYKPAWQVLPAYTRNKCHNKSNNKSKMLGATGSFAAACCCSCACCGSCCDGTQTDPYRSITFTSTDIRRVETLPSLTVRGLGECSGIRVYLEYPNDCFRLTVPTNVPQPYQSAWNQHVQHAQDNSTPNSDNNNNNNNNNNKSFLQQMRQEMEQDRGQAETVPPILHDDDNMSNPHVIGPIVTFAMPKDHRDDDEPPIAWKVDLPPPAHAGPIAIETVTVMDGPLLVVSNNTTNSNSDSAYQPTHVYVNGYQSWSFAGSVPLGQKQPKPAMPDTFSKAFNHGATLPPVSLEYVANHQQQNIPHHTSNDYLSDFFTCITSHQEELAVDDDTEIVLDTKHVTTEQQHQHPQRIRNNIKRPRRRRIVQRPLDERGGPALVLGWLSQRRQFGIISMDASLQRIQMHASHQGQLLLLHNSSNNDNLHSTDWAFCQLEAPHTYDEEPLVHYLRAVAGYNQAKPLQNGPLLTGWCSWYHYYENIDEQSLKANFATLSSLRKTCPTNVSVVDDGYMTAWGDWDSLKPGKFSSTNSMKAVADNIRQESMRPGIWLAPFTCDKHSKLVQQHPDWIIRNHQGLPANSSNCGKFFYGLDATNPQVLEYVYHCIRRAVVDWGYSVLKIDFLYAACLDGNGKYDLSMSRAEAMHLALHTIRSAAGPNTFLIGCGCPLGPGVGYVDGMRISADTGPTWYPALPLPWWDHGTLPSLRGMIRNSITRAPLGHRWWHNDPDCLMLGSTTKLTLEEVASSASIVALTCGMLLLSDDLTKVSPARMRILTKIFPMTGVSAVVLDMHSLKDGHGLPTMLRLWCTDVSEKRDEFRRTKSQEGNATRDHNEEAGYFSRFATFRLSETPTHPNERQRSCIHMVKGLGTWTILSLSNWLDTSAVVHIPPMALAPPPEAAIAAPLRVPTSPDHGYHVFAFWSSKYQWIAGTPEHPDADVSDNSNNDDDAFSTDAPLLSKLLGPHETEIFHIKPVTPQTPQYLGSDIHFSCGQEVDIFHSQEHLLTIQLRTDYHRVGHIFVFVPIVSTSQVRATCAGEPCRWTTVGNTPQIGNSGSPNSVLGRVLQIEVAAHGDGRDNDGTITLEY</sequence>
<dbReference type="InterPro" id="IPR017853">
    <property type="entry name" value="GH"/>
</dbReference>
<dbReference type="InterPro" id="IPR013785">
    <property type="entry name" value="Aldolase_TIM"/>
</dbReference>
<evidence type="ECO:0000256" key="3">
    <source>
        <dbReference type="SAM" id="MobiDB-lite"/>
    </source>
</evidence>
<comment type="caution">
    <text evidence="4">The sequence shown here is derived from an EMBL/GenBank/DDBJ whole genome shotgun (WGS) entry which is preliminary data.</text>
</comment>
<dbReference type="InterPro" id="IPR050985">
    <property type="entry name" value="Alpha-glycosidase_related"/>
</dbReference>
<organism evidence="4 5">
    <name type="scientific">Seminavis robusta</name>
    <dbReference type="NCBI Taxonomy" id="568900"/>
    <lineage>
        <taxon>Eukaryota</taxon>
        <taxon>Sar</taxon>
        <taxon>Stramenopiles</taxon>
        <taxon>Ochrophyta</taxon>
        <taxon>Bacillariophyta</taxon>
        <taxon>Bacillariophyceae</taxon>
        <taxon>Bacillariophycidae</taxon>
        <taxon>Naviculales</taxon>
        <taxon>Naviculaceae</taxon>
        <taxon>Seminavis</taxon>
    </lineage>
</organism>
<evidence type="ECO:0000313" key="4">
    <source>
        <dbReference type="EMBL" id="CAB9511002.1"/>
    </source>
</evidence>
<name>A0A9N8HFM3_9STRA</name>
<dbReference type="PANTHER" id="PTHR43053:SF3">
    <property type="entry name" value="ALPHA-GALACTOSIDASE C-RELATED"/>
    <property type="match status" value="1"/>
</dbReference>
<dbReference type="PANTHER" id="PTHR43053">
    <property type="entry name" value="GLYCOSIDASE FAMILY 31"/>
    <property type="match status" value="1"/>
</dbReference>
<evidence type="ECO:0000256" key="2">
    <source>
        <dbReference type="ARBA" id="ARBA00023295"/>
    </source>
</evidence>
<keyword evidence="5" id="KW-1185">Reference proteome</keyword>
<feature type="compositionally biased region" description="Low complexity" evidence="3">
    <location>
        <begin position="295"/>
        <end position="304"/>
    </location>
</feature>
<dbReference type="EMBL" id="CAICTM010000462">
    <property type="protein sequence ID" value="CAB9511002.1"/>
    <property type="molecule type" value="Genomic_DNA"/>
</dbReference>
<evidence type="ECO:0000313" key="5">
    <source>
        <dbReference type="Proteomes" id="UP001153069"/>
    </source>
</evidence>
<gene>
    <name evidence="4" type="ORF">SEMRO_463_G148140.1</name>
</gene>
<dbReference type="SUPFAM" id="SSF51445">
    <property type="entry name" value="(Trans)glycosidases"/>
    <property type="match status" value="1"/>
</dbReference>
<dbReference type="Proteomes" id="UP001153069">
    <property type="component" value="Unassembled WGS sequence"/>
</dbReference>
<accession>A0A9N8HFM3</accession>
<dbReference type="Pfam" id="PF02065">
    <property type="entry name" value="Melibiase"/>
    <property type="match status" value="1"/>
</dbReference>
<keyword evidence="2" id="KW-0326">Glycosidase</keyword>
<dbReference type="GO" id="GO:0004557">
    <property type="term" value="F:alpha-galactosidase activity"/>
    <property type="evidence" value="ECO:0007669"/>
    <property type="project" value="InterPro"/>
</dbReference>
<proteinExistence type="predicted"/>
<dbReference type="GO" id="GO:0016052">
    <property type="term" value="P:carbohydrate catabolic process"/>
    <property type="evidence" value="ECO:0007669"/>
    <property type="project" value="InterPro"/>
</dbReference>
<dbReference type="CDD" id="cd14791">
    <property type="entry name" value="GH36"/>
    <property type="match status" value="1"/>
</dbReference>